<dbReference type="Pfam" id="PF00046">
    <property type="entry name" value="Homeodomain"/>
    <property type="match status" value="1"/>
</dbReference>
<keyword evidence="2 3" id="KW-0371">Homeobox</keyword>
<reference evidence="6 7" key="1">
    <citation type="submission" date="2023-10" db="EMBL/GenBank/DDBJ databases">
        <title>Chromosome-scale genome assembly provides insights into flower coloration mechanisms of Canna indica.</title>
        <authorList>
            <person name="Li C."/>
        </authorList>
    </citation>
    <scope>NUCLEOTIDE SEQUENCE [LARGE SCALE GENOMIC DNA]</scope>
    <source>
        <tissue evidence="6">Flower</tissue>
    </source>
</reference>
<dbReference type="Gene3D" id="1.10.10.60">
    <property type="entry name" value="Homeodomain-like"/>
    <property type="match status" value="1"/>
</dbReference>
<dbReference type="EMBL" id="CP136894">
    <property type="protein sequence ID" value="WOL09335.1"/>
    <property type="molecule type" value="Genomic_DNA"/>
</dbReference>
<protein>
    <recommendedName>
        <fullName evidence="5">Homeobox domain-containing protein</fullName>
    </recommendedName>
</protein>
<keyword evidence="2 3" id="KW-0539">Nucleus</keyword>
<feature type="domain" description="Homeobox" evidence="5">
    <location>
        <begin position="28"/>
        <end position="75"/>
    </location>
</feature>
<dbReference type="CDD" id="cd00086">
    <property type="entry name" value="homeodomain"/>
    <property type="match status" value="1"/>
</dbReference>
<dbReference type="InterPro" id="IPR044977">
    <property type="entry name" value="RLT1-3"/>
</dbReference>
<accession>A0AAQ3KK62</accession>
<evidence type="ECO:0000313" key="6">
    <source>
        <dbReference type="EMBL" id="WOL09335.1"/>
    </source>
</evidence>
<evidence type="ECO:0000259" key="5">
    <source>
        <dbReference type="PROSITE" id="PS50071"/>
    </source>
</evidence>
<evidence type="ECO:0000256" key="1">
    <source>
        <dbReference type="ARBA" id="ARBA00004123"/>
    </source>
</evidence>
<keyword evidence="2 3" id="KW-0238">DNA-binding</keyword>
<evidence type="ECO:0000313" key="7">
    <source>
        <dbReference type="Proteomes" id="UP001327560"/>
    </source>
</evidence>
<evidence type="ECO:0000256" key="4">
    <source>
        <dbReference type="SAM" id="MobiDB-lite"/>
    </source>
</evidence>
<feature type="DNA-binding region" description="Homeobox" evidence="2">
    <location>
        <begin position="30"/>
        <end position="76"/>
    </location>
</feature>
<dbReference type="GO" id="GO:0006357">
    <property type="term" value="P:regulation of transcription by RNA polymerase II"/>
    <property type="evidence" value="ECO:0007669"/>
    <property type="project" value="InterPro"/>
</dbReference>
<dbReference type="Proteomes" id="UP001327560">
    <property type="component" value="Chromosome 5"/>
</dbReference>
<evidence type="ECO:0000256" key="3">
    <source>
        <dbReference type="RuleBase" id="RU000682"/>
    </source>
</evidence>
<dbReference type="SUPFAM" id="SSF46689">
    <property type="entry name" value="Homeodomain-like"/>
    <property type="match status" value="1"/>
</dbReference>
<feature type="compositionally biased region" description="Low complexity" evidence="4">
    <location>
        <begin position="504"/>
        <end position="518"/>
    </location>
</feature>
<dbReference type="GO" id="GO:0003677">
    <property type="term" value="F:DNA binding"/>
    <property type="evidence" value="ECO:0007669"/>
    <property type="project" value="UniProtKB-UniRule"/>
</dbReference>
<proteinExistence type="predicted"/>
<dbReference type="GO" id="GO:0005634">
    <property type="term" value="C:nucleus"/>
    <property type="evidence" value="ECO:0007669"/>
    <property type="project" value="UniProtKB-SubCell"/>
</dbReference>
<dbReference type="SMART" id="SM00389">
    <property type="entry name" value="HOX"/>
    <property type="match status" value="1"/>
</dbReference>
<dbReference type="AlphaFoldDB" id="A0AAQ3KK62"/>
<dbReference type="PANTHER" id="PTHR36968">
    <property type="entry name" value="HOMEOBOX-DDT DOMAIN PROTEIN RLT2"/>
    <property type="match status" value="1"/>
</dbReference>
<name>A0AAQ3KK62_9LILI</name>
<dbReference type="PROSITE" id="PS50071">
    <property type="entry name" value="HOMEOBOX_2"/>
    <property type="match status" value="1"/>
</dbReference>
<dbReference type="InterPro" id="IPR001356">
    <property type="entry name" value="HD"/>
</dbReference>
<gene>
    <name evidence="6" type="ORF">Cni_G18088</name>
</gene>
<sequence length="534" mass="60445">MGEGEWSHKKRPFESGFPAKKQMKSPFQVRILEEVYQVFPNPSTRMKEELARRTGLDYMQVQYWFGNRRFFDKHGPRRSKPRIVRNDSLRGVKSAQVASEFNPDRNSDMPLFTNVRAGPSLTGSIWTGATTIALRRNDSSQTFMHAGPSMLQPEMGLVVPVPPQMTQSYLLPLPKLQQMVMHVEDKLGHPLRADGPILGTEFKPLPPGAFGTPIGNVILAIILRKNKYALLIYEVRLAATFLPRLEHGSVVSSLDKTGSTVQYIHSHVAEAPRVVHEYQLFPTHPSWMQKYENVNQTHFPMSSVKISNKHAYDTSCFPLQFGRLDAIHQSQQGRVQIISPLGEHWNVPNLVPEDYSPADGHAVNPVTKLDNLVYSSDNAMLDDDSSHKMEKTQVHPPESPIGSVNETQQFDLARFSAQASFEEVNNEKCYQTIQGIRKKDQPYKHRHWRGYDRYILVPHKRSENASADAQEMRDFDDSCRPLIAKWNRKENQAVVYVADNTEDSASTSSEIGSTSSYGYDDEPIKNVKGIADGN</sequence>
<keyword evidence="7" id="KW-1185">Reference proteome</keyword>
<dbReference type="PANTHER" id="PTHR36968:SF8">
    <property type="entry name" value="HOMEOBOX-DDT DOMAIN PROTEIN RLT3 ISOFORM X1"/>
    <property type="match status" value="1"/>
</dbReference>
<organism evidence="6 7">
    <name type="scientific">Canna indica</name>
    <name type="common">Indian-shot</name>
    <dbReference type="NCBI Taxonomy" id="4628"/>
    <lineage>
        <taxon>Eukaryota</taxon>
        <taxon>Viridiplantae</taxon>
        <taxon>Streptophyta</taxon>
        <taxon>Embryophyta</taxon>
        <taxon>Tracheophyta</taxon>
        <taxon>Spermatophyta</taxon>
        <taxon>Magnoliopsida</taxon>
        <taxon>Liliopsida</taxon>
        <taxon>Zingiberales</taxon>
        <taxon>Cannaceae</taxon>
        <taxon>Canna</taxon>
    </lineage>
</organism>
<dbReference type="InterPro" id="IPR009057">
    <property type="entry name" value="Homeodomain-like_sf"/>
</dbReference>
<comment type="subcellular location">
    <subcellularLocation>
        <location evidence="1 2 3">Nucleus</location>
    </subcellularLocation>
</comment>
<evidence type="ECO:0000256" key="2">
    <source>
        <dbReference type="PROSITE-ProRule" id="PRU00108"/>
    </source>
</evidence>
<feature type="region of interest" description="Disordered" evidence="4">
    <location>
        <begin position="502"/>
        <end position="534"/>
    </location>
</feature>